<sequence>GELKIPGYSDYLHPYDETHILGFGKDTDETGAGRVTTAGLKVALFDVTDPTSPVEVSAVHFGGKYSESNLLYDHKALLFDREKHLLVMPATLYPDDNDSYGQPEFYGFLVLNVDLEGGITERGRVAAYQADTEYYYYGSYNQRSLYVGDVLYSWDGLALTASDLESLGELGQTVLVDNTDYPYYIY</sequence>
<gene>
    <name evidence="1" type="ORF">KC640_03450</name>
</gene>
<dbReference type="Proteomes" id="UP000760819">
    <property type="component" value="Unassembled WGS sequence"/>
</dbReference>
<comment type="caution">
    <text evidence="1">The sequence shown here is derived from an EMBL/GenBank/DDBJ whole genome shotgun (WGS) entry which is preliminary data.</text>
</comment>
<dbReference type="EMBL" id="JAGQLI010000193">
    <property type="protein sequence ID" value="MCA9379459.1"/>
    <property type="molecule type" value="Genomic_DNA"/>
</dbReference>
<dbReference type="AlphaFoldDB" id="A0A955KZV5"/>
<accession>A0A955KZV5</accession>
<protein>
    <submittedName>
        <fullName evidence="1">Beta-propeller domain-containing protein</fullName>
    </submittedName>
</protein>
<dbReference type="InterPro" id="IPR019198">
    <property type="entry name" value="Beta_propeller_containing"/>
</dbReference>
<dbReference type="Pfam" id="PF09826">
    <property type="entry name" value="Beta_propel"/>
    <property type="match status" value="1"/>
</dbReference>
<feature type="non-terminal residue" evidence="1">
    <location>
        <position position="1"/>
    </location>
</feature>
<proteinExistence type="predicted"/>
<evidence type="ECO:0000313" key="2">
    <source>
        <dbReference type="Proteomes" id="UP000760819"/>
    </source>
</evidence>
<name>A0A955KZV5_9BACT</name>
<evidence type="ECO:0000313" key="1">
    <source>
        <dbReference type="EMBL" id="MCA9379459.1"/>
    </source>
</evidence>
<reference evidence="1" key="2">
    <citation type="journal article" date="2021" name="Microbiome">
        <title>Successional dynamics and alternative stable states in a saline activated sludge microbial community over 9 years.</title>
        <authorList>
            <person name="Wang Y."/>
            <person name="Ye J."/>
            <person name="Ju F."/>
            <person name="Liu L."/>
            <person name="Boyd J.A."/>
            <person name="Deng Y."/>
            <person name="Parks D.H."/>
            <person name="Jiang X."/>
            <person name="Yin X."/>
            <person name="Woodcroft B.J."/>
            <person name="Tyson G.W."/>
            <person name="Hugenholtz P."/>
            <person name="Polz M.F."/>
            <person name="Zhang T."/>
        </authorList>
    </citation>
    <scope>NUCLEOTIDE SEQUENCE</scope>
    <source>
        <strain evidence="1">HKST-UBA12</strain>
    </source>
</reference>
<reference evidence="1" key="1">
    <citation type="submission" date="2020-04" db="EMBL/GenBank/DDBJ databases">
        <authorList>
            <person name="Zhang T."/>
        </authorList>
    </citation>
    <scope>NUCLEOTIDE SEQUENCE</scope>
    <source>
        <strain evidence="1">HKST-UBA12</strain>
    </source>
</reference>
<organism evidence="1 2">
    <name type="scientific">Candidatus Dojkabacteria bacterium</name>
    <dbReference type="NCBI Taxonomy" id="2099670"/>
    <lineage>
        <taxon>Bacteria</taxon>
        <taxon>Candidatus Dojkabacteria</taxon>
    </lineage>
</organism>